<keyword evidence="9" id="KW-0472">Membrane</keyword>
<evidence type="ECO:0000256" key="10">
    <source>
        <dbReference type="ARBA" id="ARBA00023316"/>
    </source>
</evidence>
<dbReference type="SUPFAM" id="SSF56601">
    <property type="entry name" value="beta-lactamase/transpeptidase-like"/>
    <property type="match status" value="1"/>
</dbReference>
<sequence>MKRKEKSKHSLMSIFMSALGIILVGRLFMLTVAESDKWKSFAEDMSVRAVYETAPRGDILDRNGNVIATSRAVYSVNINRSDMDKESMMETASSVMALLQEMNEDIDVTMDEVRENISDSGYNSYMPITLAEDISETAVEAIKNAGYKGVNISTNYVREYPNGAFASHILGYLGRITPEEEEEYVDEKGYRKDALIGKDGIEKKYEQHLKGTDSVSKLQVDSSGDVTKILGKSEVKKGKDLTLTLDSELQKVTEEALQQAIEKASEGGTFESEYGDQQMSYAENTGSGAAVAIDVKTGEVLSMASFPDFDPNDFAISISEEKWASLQQENPYDPLSPSPMYNVAAMTAVQPGSTFKPVTALAAMSCGLDENKYLYDDGAITLGGRSYGCFLWNDEKDTHGYVSLKEALKVSCNYYFYDIAAGKDFASDKSLDYDKTINNDTILKYAKDMGLGQKTGIEINESSGTIPSETLKAEGIKMSLTNYLLAEEETYFVKDTLKDRKQTRKNIEKIVKWSDKDLTLEEIIGKLTKENFVKEDKIEELASVCKYTYFDQIKWTRGDTFNIAIGQGDNAYTTLQMANYMAALANGGIKNDVTLISGKKSSQENLQKKSSFNKKDVDYIIDAMTGVTKDSDGSLYGVFSSFPYSVAAKTGTAQRAGKKNSEDEREYLRRHLHLIAPDISMDQVEDEAKRLKKEYPDIYEEDSTALRRAVINKSKNKITSDDIDRYKEVYDSFAWTVALAPADDPQIAVAVMLVQGKTSSNAAPVVREIIGKYGDNLKWEKSF</sequence>
<dbReference type="GO" id="GO:0071972">
    <property type="term" value="F:peptidoglycan L,D-transpeptidase activity"/>
    <property type="evidence" value="ECO:0007669"/>
    <property type="project" value="TreeGrafter"/>
</dbReference>
<accession>A0A926I7R5</accession>
<keyword evidence="4" id="KW-1003">Cell membrane</keyword>
<dbReference type="Gene3D" id="3.40.710.10">
    <property type="entry name" value="DD-peptidase/beta-lactamase superfamily"/>
    <property type="match status" value="1"/>
</dbReference>
<evidence type="ECO:0000256" key="6">
    <source>
        <dbReference type="ARBA" id="ARBA00022960"/>
    </source>
</evidence>
<evidence type="ECO:0000256" key="2">
    <source>
        <dbReference type="ARBA" id="ARBA00004236"/>
    </source>
</evidence>
<feature type="domain" description="Penicillin-binding protein transpeptidase" evidence="11">
    <location>
        <begin position="288"/>
        <end position="663"/>
    </location>
</feature>
<dbReference type="RefSeq" id="WP_187524814.1">
    <property type="nucleotide sequence ID" value="NZ_JACRTA010000001.1"/>
</dbReference>
<comment type="subcellular location">
    <subcellularLocation>
        <location evidence="2">Cell membrane</location>
    </subcellularLocation>
    <subcellularLocation>
        <location evidence="1">Membrane</location>
        <topology evidence="1">Single-pass membrane protein</topology>
    </subcellularLocation>
</comment>
<dbReference type="InterPro" id="IPR012338">
    <property type="entry name" value="Beta-lactam/transpept-like"/>
</dbReference>
<keyword evidence="7" id="KW-0573">Peptidoglycan synthesis</keyword>
<dbReference type="Pfam" id="PF00905">
    <property type="entry name" value="Transpeptidase"/>
    <property type="match status" value="2"/>
</dbReference>
<dbReference type="GO" id="GO:0008360">
    <property type="term" value="P:regulation of cell shape"/>
    <property type="evidence" value="ECO:0007669"/>
    <property type="project" value="UniProtKB-KW"/>
</dbReference>
<dbReference type="GO" id="GO:0009252">
    <property type="term" value="P:peptidoglycan biosynthetic process"/>
    <property type="evidence" value="ECO:0007669"/>
    <property type="project" value="UniProtKB-KW"/>
</dbReference>
<dbReference type="InterPro" id="IPR050515">
    <property type="entry name" value="Beta-lactam/transpept"/>
</dbReference>
<dbReference type="EMBL" id="JACRTA010000001">
    <property type="protein sequence ID" value="MBC8567391.1"/>
    <property type="molecule type" value="Genomic_DNA"/>
</dbReference>
<gene>
    <name evidence="13" type="ORF">H8692_01285</name>
</gene>
<proteinExistence type="inferred from homology"/>
<evidence type="ECO:0000256" key="4">
    <source>
        <dbReference type="ARBA" id="ARBA00022475"/>
    </source>
</evidence>
<reference evidence="13" key="1">
    <citation type="submission" date="2020-08" db="EMBL/GenBank/DDBJ databases">
        <title>Genome public.</title>
        <authorList>
            <person name="Liu C."/>
            <person name="Sun Q."/>
        </authorList>
    </citation>
    <scope>NUCLEOTIDE SEQUENCE</scope>
    <source>
        <strain evidence="13">NSJ-24</strain>
    </source>
</reference>
<keyword evidence="10" id="KW-0961">Cell wall biogenesis/degradation</keyword>
<evidence type="ECO:0000259" key="11">
    <source>
        <dbReference type="Pfam" id="PF00905"/>
    </source>
</evidence>
<dbReference type="GO" id="GO:0008658">
    <property type="term" value="F:penicillin binding"/>
    <property type="evidence" value="ECO:0007669"/>
    <property type="project" value="InterPro"/>
</dbReference>
<evidence type="ECO:0000256" key="9">
    <source>
        <dbReference type="ARBA" id="ARBA00023136"/>
    </source>
</evidence>
<evidence type="ECO:0000313" key="13">
    <source>
        <dbReference type="EMBL" id="MBC8567391.1"/>
    </source>
</evidence>
<evidence type="ECO:0000259" key="12">
    <source>
        <dbReference type="Pfam" id="PF03717"/>
    </source>
</evidence>
<keyword evidence="6" id="KW-0133">Cell shape</keyword>
<dbReference type="GO" id="GO:0005886">
    <property type="term" value="C:plasma membrane"/>
    <property type="evidence" value="ECO:0007669"/>
    <property type="project" value="UniProtKB-SubCell"/>
</dbReference>
<dbReference type="PANTHER" id="PTHR30627">
    <property type="entry name" value="PEPTIDOGLYCAN D,D-TRANSPEPTIDASE"/>
    <property type="match status" value="1"/>
</dbReference>
<dbReference type="InterPro" id="IPR001460">
    <property type="entry name" value="PCN-bd_Tpept"/>
</dbReference>
<dbReference type="PANTHER" id="PTHR30627:SF2">
    <property type="entry name" value="PEPTIDOGLYCAN D,D-TRANSPEPTIDASE MRDA"/>
    <property type="match status" value="1"/>
</dbReference>
<dbReference type="SUPFAM" id="SSF56519">
    <property type="entry name" value="Penicillin binding protein dimerisation domain"/>
    <property type="match status" value="1"/>
</dbReference>
<keyword evidence="8" id="KW-1133">Transmembrane helix</keyword>
<protein>
    <submittedName>
        <fullName evidence="13">Penicillin-binding protein</fullName>
    </submittedName>
</protein>
<evidence type="ECO:0000313" key="14">
    <source>
        <dbReference type="Proteomes" id="UP000610862"/>
    </source>
</evidence>
<evidence type="ECO:0000256" key="3">
    <source>
        <dbReference type="ARBA" id="ARBA00007171"/>
    </source>
</evidence>
<dbReference type="Gene3D" id="3.30.450.330">
    <property type="match status" value="1"/>
</dbReference>
<dbReference type="Proteomes" id="UP000610862">
    <property type="component" value="Unassembled WGS sequence"/>
</dbReference>
<comment type="similarity">
    <text evidence="3">Belongs to the transpeptidase family.</text>
</comment>
<comment type="caution">
    <text evidence="13">The sequence shown here is derived from an EMBL/GenBank/DDBJ whole genome shotgun (WGS) entry which is preliminary data.</text>
</comment>
<name>A0A926I7R5_9FIRM</name>
<keyword evidence="5" id="KW-0812">Transmembrane</keyword>
<dbReference type="InterPro" id="IPR036138">
    <property type="entry name" value="PBP_dimer_sf"/>
</dbReference>
<dbReference type="GO" id="GO:0071555">
    <property type="term" value="P:cell wall organization"/>
    <property type="evidence" value="ECO:0007669"/>
    <property type="project" value="UniProtKB-KW"/>
</dbReference>
<evidence type="ECO:0000256" key="5">
    <source>
        <dbReference type="ARBA" id="ARBA00022692"/>
    </source>
</evidence>
<dbReference type="Gene3D" id="3.30.1390.30">
    <property type="entry name" value="Penicillin-binding protein 2a, domain 3"/>
    <property type="match status" value="1"/>
</dbReference>
<feature type="domain" description="Penicillin-binding protein transpeptidase" evidence="11">
    <location>
        <begin position="726"/>
        <end position="770"/>
    </location>
</feature>
<dbReference type="InterPro" id="IPR005311">
    <property type="entry name" value="PBP_dimer"/>
</dbReference>
<evidence type="ECO:0000256" key="8">
    <source>
        <dbReference type="ARBA" id="ARBA00022989"/>
    </source>
</evidence>
<dbReference type="Pfam" id="PF03717">
    <property type="entry name" value="PBP_dimer"/>
    <property type="match status" value="1"/>
</dbReference>
<dbReference type="AlphaFoldDB" id="A0A926I7R5"/>
<evidence type="ECO:0000256" key="1">
    <source>
        <dbReference type="ARBA" id="ARBA00004167"/>
    </source>
</evidence>
<feature type="domain" description="Penicillin-binding protein dimerisation" evidence="12">
    <location>
        <begin position="53"/>
        <end position="227"/>
    </location>
</feature>
<keyword evidence="14" id="KW-1185">Reference proteome</keyword>
<organism evidence="13 14">
    <name type="scientific">Lentihominibacter hominis</name>
    <dbReference type="NCBI Taxonomy" id="2763645"/>
    <lineage>
        <taxon>Bacteria</taxon>
        <taxon>Bacillati</taxon>
        <taxon>Bacillota</taxon>
        <taxon>Clostridia</taxon>
        <taxon>Peptostreptococcales</taxon>
        <taxon>Anaerovoracaceae</taxon>
        <taxon>Lentihominibacter</taxon>
    </lineage>
</organism>
<evidence type="ECO:0000256" key="7">
    <source>
        <dbReference type="ARBA" id="ARBA00022984"/>
    </source>
</evidence>
<dbReference type="Gene3D" id="3.90.1310.10">
    <property type="entry name" value="Penicillin-binding protein 2a (Domain 2)"/>
    <property type="match status" value="1"/>
</dbReference>